<dbReference type="Proteomes" id="UP000294853">
    <property type="component" value="Chromosome"/>
</dbReference>
<organism evidence="2 3">
    <name type="scientific">Nocardioides seonyuensis</name>
    <dbReference type="NCBI Taxonomy" id="2518371"/>
    <lineage>
        <taxon>Bacteria</taxon>
        <taxon>Bacillati</taxon>
        <taxon>Actinomycetota</taxon>
        <taxon>Actinomycetes</taxon>
        <taxon>Propionibacteriales</taxon>
        <taxon>Nocardioidaceae</taxon>
        <taxon>Nocardioides</taxon>
    </lineage>
</organism>
<accession>A0A4P7IBA6</accession>
<feature type="transmembrane region" description="Helical" evidence="1">
    <location>
        <begin position="12"/>
        <end position="35"/>
    </location>
</feature>
<proteinExistence type="predicted"/>
<evidence type="ECO:0000256" key="1">
    <source>
        <dbReference type="SAM" id="Phobius"/>
    </source>
</evidence>
<keyword evidence="1" id="KW-0472">Membrane</keyword>
<dbReference type="AlphaFoldDB" id="A0A4P7IBA6"/>
<evidence type="ECO:0000313" key="3">
    <source>
        <dbReference type="Proteomes" id="UP000294853"/>
    </source>
</evidence>
<reference evidence="2 3" key="1">
    <citation type="submission" date="2019-03" db="EMBL/GenBank/DDBJ databases">
        <title>Three New Species of Nocardioides, Nocardioides euryhalodurans sp. nov., Nocardioides seonyuensis sp. nov. and Nocardioides eburneoflavus sp. nov. Iolated from Soil.</title>
        <authorList>
            <person name="Roh S.G."/>
            <person name="Lee C."/>
            <person name="Kim M.-K."/>
            <person name="Kim S.B."/>
        </authorList>
    </citation>
    <scope>NUCLEOTIDE SEQUENCE [LARGE SCALE GENOMIC DNA]</scope>
    <source>
        <strain evidence="2 3">MMS17-SY207-3</strain>
    </source>
</reference>
<keyword evidence="3" id="KW-1185">Reference proteome</keyword>
<gene>
    <name evidence="2" type="ORF">EXE58_01830</name>
</gene>
<dbReference type="RefSeq" id="WP_135266307.1">
    <property type="nucleotide sequence ID" value="NZ_CP038436.1"/>
</dbReference>
<protein>
    <submittedName>
        <fullName evidence="2">Uncharacterized protein</fullName>
    </submittedName>
</protein>
<dbReference type="EMBL" id="CP038436">
    <property type="protein sequence ID" value="QBX54334.1"/>
    <property type="molecule type" value="Genomic_DNA"/>
</dbReference>
<name>A0A4P7IBA6_9ACTN</name>
<keyword evidence="1" id="KW-0812">Transmembrane</keyword>
<dbReference type="KEGG" id="nsn:EXE58_01830"/>
<keyword evidence="1" id="KW-1133">Transmembrane helix</keyword>
<evidence type="ECO:0000313" key="2">
    <source>
        <dbReference type="EMBL" id="QBX54334.1"/>
    </source>
</evidence>
<sequence>MEMIDTTALNVLLGFQALAALVGLLLVAVVLAKVLPVTRRERLARRESIPTYYGRLHFTA</sequence>